<evidence type="ECO:0000313" key="3">
    <source>
        <dbReference type="Proteomes" id="UP000326340"/>
    </source>
</evidence>
<evidence type="ECO:0000313" key="2">
    <source>
        <dbReference type="EMBL" id="TQN68291.1"/>
    </source>
</evidence>
<sequence>MASRYPMPKTYSRPAGEKTDSPASTSSTIKSLFKMPQSYPVVSASASRYPLPTVYAANHKTARSTPAAARAHHHAQGTSSPRASVESWDTVDRIKEEQIRV</sequence>
<proteinExistence type="predicted"/>
<keyword evidence="3" id="KW-1185">Reference proteome</keyword>
<dbReference type="Proteomes" id="UP000326340">
    <property type="component" value="Unassembled WGS sequence"/>
</dbReference>
<comment type="caution">
    <text evidence="2">The sequence shown here is derived from an EMBL/GenBank/DDBJ whole genome shotgun (WGS) entry which is preliminary data.</text>
</comment>
<gene>
    <name evidence="2" type="ORF">CSHISOI_07169</name>
</gene>
<dbReference type="AlphaFoldDB" id="A0A5Q4BND7"/>
<name>A0A5Q4BND7_9PEZI</name>
<dbReference type="EMBL" id="PUHP01000730">
    <property type="protein sequence ID" value="TQN68291.1"/>
    <property type="molecule type" value="Genomic_DNA"/>
</dbReference>
<accession>A0A5Q4BND7</accession>
<dbReference type="OrthoDB" id="4840624at2759"/>
<reference evidence="2 3" key="1">
    <citation type="journal article" date="2019" name="Sci. Rep.">
        <title>Colletotrichum shisoi sp. nov., an anthracnose pathogen of Perilla frutescens in Japan: molecular phylogenetic, morphological and genomic evidence.</title>
        <authorList>
            <person name="Gan P."/>
            <person name="Tsushima A."/>
            <person name="Hiroyama R."/>
            <person name="Narusaka M."/>
            <person name="Takano Y."/>
            <person name="Narusaka Y."/>
            <person name="Kawaradani M."/>
            <person name="Damm U."/>
            <person name="Shirasu K."/>
        </authorList>
    </citation>
    <scope>NUCLEOTIDE SEQUENCE [LARGE SCALE GENOMIC DNA]</scope>
    <source>
        <strain evidence="2 3">PG-2018a</strain>
    </source>
</reference>
<feature type="region of interest" description="Disordered" evidence="1">
    <location>
        <begin position="1"/>
        <end position="29"/>
    </location>
</feature>
<evidence type="ECO:0000256" key="1">
    <source>
        <dbReference type="SAM" id="MobiDB-lite"/>
    </source>
</evidence>
<protein>
    <submittedName>
        <fullName evidence="2">Uncharacterized protein</fullName>
    </submittedName>
</protein>
<organism evidence="2 3">
    <name type="scientific">Colletotrichum shisoi</name>
    <dbReference type="NCBI Taxonomy" id="2078593"/>
    <lineage>
        <taxon>Eukaryota</taxon>
        <taxon>Fungi</taxon>
        <taxon>Dikarya</taxon>
        <taxon>Ascomycota</taxon>
        <taxon>Pezizomycotina</taxon>
        <taxon>Sordariomycetes</taxon>
        <taxon>Hypocreomycetidae</taxon>
        <taxon>Glomerellales</taxon>
        <taxon>Glomerellaceae</taxon>
        <taxon>Colletotrichum</taxon>
        <taxon>Colletotrichum destructivum species complex</taxon>
    </lineage>
</organism>
<feature type="compositionally biased region" description="Basic and acidic residues" evidence="1">
    <location>
        <begin position="90"/>
        <end position="101"/>
    </location>
</feature>
<feature type="region of interest" description="Disordered" evidence="1">
    <location>
        <begin position="60"/>
        <end position="101"/>
    </location>
</feature>